<dbReference type="PANTHER" id="PTHR30086">
    <property type="entry name" value="ARGININE EXPORTER PROTEIN ARGO"/>
    <property type="match status" value="1"/>
</dbReference>
<keyword evidence="6 7" id="KW-0472">Membrane</keyword>
<dbReference type="Proteomes" id="UP000461443">
    <property type="component" value="Unassembled WGS sequence"/>
</dbReference>
<keyword evidence="3 7" id="KW-0812">Transmembrane</keyword>
<feature type="transmembrane region" description="Helical" evidence="7">
    <location>
        <begin position="6"/>
        <end position="25"/>
    </location>
</feature>
<feature type="transmembrane region" description="Helical" evidence="7">
    <location>
        <begin position="67"/>
        <end position="92"/>
    </location>
</feature>
<dbReference type="Pfam" id="PF01810">
    <property type="entry name" value="LysE"/>
    <property type="match status" value="1"/>
</dbReference>
<reference evidence="8 9" key="2">
    <citation type="submission" date="2020-02" db="EMBL/GenBank/DDBJ databases">
        <title>The new genus of Enterobacteriales.</title>
        <authorList>
            <person name="Kim I.S."/>
        </authorList>
    </citation>
    <scope>NUCLEOTIDE SEQUENCE [LARGE SCALE GENOMIC DNA]</scope>
    <source>
        <strain evidence="8 9">SAP-6</strain>
    </source>
</reference>
<keyword evidence="5 7" id="KW-1133">Transmembrane helix</keyword>
<keyword evidence="4" id="KW-0813">Transport</keyword>
<dbReference type="PANTHER" id="PTHR30086:SF20">
    <property type="entry name" value="ARGININE EXPORTER PROTEIN ARGO-RELATED"/>
    <property type="match status" value="1"/>
</dbReference>
<evidence type="ECO:0000313" key="8">
    <source>
        <dbReference type="EMBL" id="NDL64175.1"/>
    </source>
</evidence>
<gene>
    <name evidence="8" type="ORF">GRH90_15655</name>
</gene>
<evidence type="ECO:0000256" key="5">
    <source>
        <dbReference type="ARBA" id="ARBA00022989"/>
    </source>
</evidence>
<dbReference type="GO" id="GO:0015171">
    <property type="term" value="F:amino acid transmembrane transporter activity"/>
    <property type="evidence" value="ECO:0007669"/>
    <property type="project" value="TreeGrafter"/>
</dbReference>
<feature type="transmembrane region" description="Helical" evidence="7">
    <location>
        <begin position="150"/>
        <end position="173"/>
    </location>
</feature>
<dbReference type="InterPro" id="IPR001123">
    <property type="entry name" value="LeuE-type"/>
</dbReference>
<feature type="transmembrane region" description="Helical" evidence="7">
    <location>
        <begin position="185"/>
        <end position="202"/>
    </location>
</feature>
<reference evidence="8 9" key="1">
    <citation type="submission" date="2019-12" db="EMBL/GenBank/DDBJ databases">
        <authorList>
            <person name="Lee S.D."/>
        </authorList>
    </citation>
    <scope>NUCLEOTIDE SEQUENCE [LARGE SCALE GENOMIC DNA]</scope>
    <source>
        <strain evidence="8 9">SAP-6</strain>
    </source>
</reference>
<evidence type="ECO:0000256" key="4">
    <source>
        <dbReference type="ARBA" id="ARBA00022970"/>
    </source>
</evidence>
<feature type="transmembrane region" description="Helical" evidence="7">
    <location>
        <begin position="113"/>
        <end position="130"/>
    </location>
</feature>
<dbReference type="AlphaFoldDB" id="A0A845SSX2"/>
<keyword evidence="2" id="KW-1003">Cell membrane</keyword>
<accession>A0A845SSX2</accession>
<protein>
    <submittedName>
        <fullName evidence="8">LysE family transporter</fullName>
    </submittedName>
</protein>
<feature type="transmembrane region" description="Helical" evidence="7">
    <location>
        <begin position="37"/>
        <end position="61"/>
    </location>
</feature>
<keyword evidence="9" id="KW-1185">Reference proteome</keyword>
<evidence type="ECO:0000256" key="7">
    <source>
        <dbReference type="SAM" id="Phobius"/>
    </source>
</evidence>
<evidence type="ECO:0000256" key="6">
    <source>
        <dbReference type="ARBA" id="ARBA00023136"/>
    </source>
</evidence>
<dbReference type="GO" id="GO:0005886">
    <property type="term" value="C:plasma membrane"/>
    <property type="evidence" value="ECO:0007669"/>
    <property type="project" value="UniProtKB-SubCell"/>
</dbReference>
<evidence type="ECO:0000256" key="3">
    <source>
        <dbReference type="ARBA" id="ARBA00022692"/>
    </source>
</evidence>
<name>A0A845SSX2_9GAMM</name>
<proteinExistence type="predicted"/>
<evidence type="ECO:0000313" key="9">
    <source>
        <dbReference type="Proteomes" id="UP000461443"/>
    </source>
</evidence>
<evidence type="ECO:0000256" key="1">
    <source>
        <dbReference type="ARBA" id="ARBA00004651"/>
    </source>
</evidence>
<evidence type="ECO:0000256" key="2">
    <source>
        <dbReference type="ARBA" id="ARBA00022475"/>
    </source>
</evidence>
<comment type="caution">
    <text evidence="8">The sequence shown here is derived from an EMBL/GenBank/DDBJ whole genome shotgun (WGS) entry which is preliminary data.</text>
</comment>
<organism evidence="8 9">
    <name type="scientific">Acerihabitans arboris</name>
    <dbReference type="NCBI Taxonomy" id="2691583"/>
    <lineage>
        <taxon>Bacteria</taxon>
        <taxon>Pseudomonadati</taxon>
        <taxon>Pseudomonadota</taxon>
        <taxon>Gammaproteobacteria</taxon>
        <taxon>Enterobacterales</taxon>
        <taxon>Pectobacteriaceae</taxon>
        <taxon>Acerihabitans</taxon>
    </lineage>
</organism>
<dbReference type="EMBL" id="WUBS01000011">
    <property type="protein sequence ID" value="NDL64175.1"/>
    <property type="molecule type" value="Genomic_DNA"/>
</dbReference>
<keyword evidence="4" id="KW-0029">Amino-acid transport</keyword>
<sequence length="214" mass="23077">MLVIFMQGFALGMATIVPLGPQNILVMNQGIRGQYHLLIATLCLLSDMVLIMAGVFGSSALLSRSEVLLQAVTLAGAAFLAAYGFCALRSAWSGAGTGGTSVQGAGLRPSRRRIVITMLAVTWLNPHVYLDTLVVLGSIGGQLEPLARRWFAGGTMGASLVWFYGLAVLSARLAPWLNRSRVQRWIHLFVGVVMWLVALQLARRAWNMFFAAAA</sequence>
<comment type="subcellular location">
    <subcellularLocation>
        <location evidence="1">Cell membrane</location>
        <topology evidence="1">Multi-pass membrane protein</topology>
    </subcellularLocation>
</comment>